<proteinExistence type="predicted"/>
<dbReference type="RefSeq" id="XP_005769734.1">
    <property type="nucleotide sequence ID" value="XM_005769677.1"/>
</dbReference>
<accession>A0A0D3IBB3</accession>
<dbReference type="InterPro" id="IPR006121">
    <property type="entry name" value="HMA_dom"/>
</dbReference>
<reference evidence="3" key="1">
    <citation type="journal article" date="2013" name="Nature">
        <title>Pan genome of the phytoplankton Emiliania underpins its global distribution.</title>
        <authorList>
            <person name="Read B.A."/>
            <person name="Kegel J."/>
            <person name="Klute M.J."/>
            <person name="Kuo A."/>
            <person name="Lefebvre S.C."/>
            <person name="Maumus F."/>
            <person name="Mayer C."/>
            <person name="Miller J."/>
            <person name="Monier A."/>
            <person name="Salamov A."/>
            <person name="Young J."/>
            <person name="Aguilar M."/>
            <person name="Claverie J.M."/>
            <person name="Frickenhaus S."/>
            <person name="Gonzalez K."/>
            <person name="Herman E.K."/>
            <person name="Lin Y.C."/>
            <person name="Napier J."/>
            <person name="Ogata H."/>
            <person name="Sarno A.F."/>
            <person name="Shmutz J."/>
            <person name="Schroeder D."/>
            <person name="de Vargas C."/>
            <person name="Verret F."/>
            <person name="von Dassow P."/>
            <person name="Valentin K."/>
            <person name="Van de Peer Y."/>
            <person name="Wheeler G."/>
            <person name="Dacks J.B."/>
            <person name="Delwiche C.F."/>
            <person name="Dyhrman S.T."/>
            <person name="Glockner G."/>
            <person name="John U."/>
            <person name="Richards T."/>
            <person name="Worden A.Z."/>
            <person name="Zhang X."/>
            <person name="Grigoriev I.V."/>
            <person name="Allen A.E."/>
            <person name="Bidle K."/>
            <person name="Borodovsky M."/>
            <person name="Bowler C."/>
            <person name="Brownlee C."/>
            <person name="Cock J.M."/>
            <person name="Elias M."/>
            <person name="Gladyshev V.N."/>
            <person name="Groth M."/>
            <person name="Guda C."/>
            <person name="Hadaegh A."/>
            <person name="Iglesias-Rodriguez M.D."/>
            <person name="Jenkins J."/>
            <person name="Jones B.M."/>
            <person name="Lawson T."/>
            <person name="Leese F."/>
            <person name="Lindquist E."/>
            <person name="Lobanov A."/>
            <person name="Lomsadze A."/>
            <person name="Malik S.B."/>
            <person name="Marsh M.E."/>
            <person name="Mackinder L."/>
            <person name="Mock T."/>
            <person name="Mueller-Roeber B."/>
            <person name="Pagarete A."/>
            <person name="Parker M."/>
            <person name="Probert I."/>
            <person name="Quesneville H."/>
            <person name="Raines C."/>
            <person name="Rensing S.A."/>
            <person name="Riano-Pachon D.M."/>
            <person name="Richier S."/>
            <person name="Rokitta S."/>
            <person name="Shiraiwa Y."/>
            <person name="Soanes D.M."/>
            <person name="van der Giezen M."/>
            <person name="Wahlund T.M."/>
            <person name="Williams B."/>
            <person name="Wilson W."/>
            <person name="Wolfe G."/>
            <person name="Wurch L.L."/>
        </authorList>
    </citation>
    <scope>NUCLEOTIDE SEQUENCE</scope>
</reference>
<protein>
    <recommendedName>
        <fullName evidence="1">HMA domain-containing protein</fullName>
    </recommendedName>
</protein>
<dbReference type="AlphaFoldDB" id="A0A0D3IBB3"/>
<keyword evidence="3" id="KW-1185">Reference proteome</keyword>
<dbReference type="InterPro" id="IPR036163">
    <property type="entry name" value="HMA_dom_sf"/>
</dbReference>
<feature type="domain" description="HMA" evidence="1">
    <location>
        <begin position="29"/>
        <end position="69"/>
    </location>
</feature>
<dbReference type="SUPFAM" id="SSF55008">
    <property type="entry name" value="HMA, heavy metal-associated domain"/>
    <property type="match status" value="1"/>
</dbReference>
<dbReference type="EnsemblProtists" id="EOD17305">
    <property type="protein sequence ID" value="EOD17305"/>
    <property type="gene ID" value="EMIHUDRAFT_244118"/>
</dbReference>
<reference evidence="2" key="2">
    <citation type="submission" date="2024-10" db="UniProtKB">
        <authorList>
            <consortium name="EnsemblProtists"/>
        </authorList>
    </citation>
    <scope>IDENTIFICATION</scope>
</reference>
<evidence type="ECO:0000259" key="1">
    <source>
        <dbReference type="Pfam" id="PF00403"/>
    </source>
</evidence>
<dbReference type="GeneID" id="17254818"/>
<dbReference type="Gene3D" id="3.30.70.100">
    <property type="match status" value="1"/>
</dbReference>
<sequence>MGHAAPTERATIVLKVRNLTESDRESLPRALMNLEGVCNAAVDVLSGVVRVDGAASDSELLRALSALGKQAVVVTHTRGAGGAAARPPSSSAAMRAKLFLRLLKRNANCCS</sequence>
<dbReference type="RefSeq" id="XP_005760977.1">
    <property type="nucleotide sequence ID" value="XM_005760920.1"/>
</dbReference>
<dbReference type="KEGG" id="ehx:EMIHUDRAFT_244118"/>
<evidence type="ECO:0000313" key="2">
    <source>
        <dbReference type="EnsemblProtists" id="EOD08548"/>
    </source>
</evidence>
<dbReference type="CDD" id="cd00371">
    <property type="entry name" value="HMA"/>
    <property type="match status" value="1"/>
</dbReference>
<dbReference type="GeneID" id="17263471"/>
<organism evidence="2 3">
    <name type="scientific">Emiliania huxleyi (strain CCMP1516)</name>
    <dbReference type="NCBI Taxonomy" id="280463"/>
    <lineage>
        <taxon>Eukaryota</taxon>
        <taxon>Haptista</taxon>
        <taxon>Haptophyta</taxon>
        <taxon>Prymnesiophyceae</taxon>
        <taxon>Isochrysidales</taxon>
        <taxon>Noelaerhabdaceae</taxon>
        <taxon>Emiliania</taxon>
    </lineage>
</organism>
<dbReference type="EnsemblProtists" id="EOD08548">
    <property type="protein sequence ID" value="EOD08548"/>
    <property type="gene ID" value="EMIHUDRAFT_217244"/>
</dbReference>
<name>A0A0D3IBB3_EMIH1</name>
<dbReference type="PaxDb" id="2903-EOD08548"/>
<evidence type="ECO:0000313" key="3">
    <source>
        <dbReference type="Proteomes" id="UP000013827"/>
    </source>
</evidence>
<dbReference type="Pfam" id="PF00403">
    <property type="entry name" value="HMA"/>
    <property type="match status" value="1"/>
</dbReference>
<dbReference type="KEGG" id="ehx:EMIHUDRAFT_217244"/>
<dbReference type="GO" id="GO:0046872">
    <property type="term" value="F:metal ion binding"/>
    <property type="evidence" value="ECO:0007669"/>
    <property type="project" value="InterPro"/>
</dbReference>
<dbReference type="HOGENOM" id="CLU_2163192_0_0_1"/>
<dbReference type="Proteomes" id="UP000013827">
    <property type="component" value="Unassembled WGS sequence"/>
</dbReference>